<dbReference type="EMBL" id="SRID01000563">
    <property type="protein sequence ID" value="TGA85423.1"/>
    <property type="molecule type" value="Genomic_DNA"/>
</dbReference>
<evidence type="ECO:0000313" key="2">
    <source>
        <dbReference type="Proteomes" id="UP000297948"/>
    </source>
</evidence>
<dbReference type="AlphaFoldDB" id="A0A4Z0FS22"/>
<sequence length="253" mass="28532">MLRLEPSVLVELHDAPGFPEPPRYFPGHLGVSTGPSVDPDAYQRLVLEETHGSVDMDSPVEVDEFRFDRSSGLLRLMNLRVPEYRAQDRRRALDWLSVESRPGTLRLVEPKARFHVDPATTLCYSGSELILLRDRPDGPAADRLRVQVAPGLHLLFGDGLLAGWMMDAPESRICPDSGTPSPYPADPVLAEILAEYYELLTFPALDGLMDEEPEFRQALEALAERIEVHAGAVDRRSVLREHIQELVREWFEE</sequence>
<dbReference type="OrthoDB" id="4324016at2"/>
<dbReference type="Proteomes" id="UP000297948">
    <property type="component" value="Unassembled WGS sequence"/>
</dbReference>
<evidence type="ECO:0000313" key="1">
    <source>
        <dbReference type="EMBL" id="TGA85423.1"/>
    </source>
</evidence>
<protein>
    <submittedName>
        <fullName evidence="1">Uncharacterized protein</fullName>
    </submittedName>
</protein>
<comment type="caution">
    <text evidence="1">The sequence shown here is derived from an EMBL/GenBank/DDBJ whole genome shotgun (WGS) entry which is preliminary data.</text>
</comment>
<name>A0A4Z0FS22_9ACTN</name>
<keyword evidence="2" id="KW-1185">Reference proteome</keyword>
<gene>
    <name evidence="1" type="ORF">E4099_30925</name>
</gene>
<accession>A0A4Z0FS22</accession>
<reference evidence="1 2" key="1">
    <citation type="submission" date="2019-03" db="EMBL/GenBank/DDBJ databases">
        <authorList>
            <person name="Gonzalez-Pimentel J.L."/>
        </authorList>
    </citation>
    <scope>NUCLEOTIDE SEQUENCE [LARGE SCALE GENOMIC DNA]</scope>
    <source>
        <strain evidence="1 2">JCM 31289</strain>
    </source>
</reference>
<dbReference type="RefSeq" id="WP_135342413.1">
    <property type="nucleotide sequence ID" value="NZ_SRID01000563.1"/>
</dbReference>
<proteinExistence type="predicted"/>
<organism evidence="1 2">
    <name type="scientific">Streptomyces palmae</name>
    <dbReference type="NCBI Taxonomy" id="1701085"/>
    <lineage>
        <taxon>Bacteria</taxon>
        <taxon>Bacillati</taxon>
        <taxon>Actinomycetota</taxon>
        <taxon>Actinomycetes</taxon>
        <taxon>Kitasatosporales</taxon>
        <taxon>Streptomycetaceae</taxon>
        <taxon>Streptomyces</taxon>
    </lineage>
</organism>